<accession>A0A6A4D9D6</accession>
<feature type="compositionally biased region" description="Polar residues" evidence="1">
    <location>
        <begin position="272"/>
        <end position="285"/>
    </location>
</feature>
<sequence>MAQASLLLYPADITEFDLDGPRYAEVTSRRGGSTHVKILPGQGGGRARLTTIASDTVTLRQVPRAELRSGQPGLLLFRPVYGMANGVFHHGQVISYNGRAYAVRTASGTHEVPYQSTVEVAPVLAMLLWEAVFQPTITTTEALETSHSLIPDRLLGQNGQRATKATSRLLAGIVSRQSCPRPSDTIPWMSPRTGEDRVLRLGDVVNFAFYKDGNRTMPSNVRLGATFSDPPQRDASQGAYRTRSRGGLRISRQGASAHEEDVDVAPPARSSGGRQSHQPTDQAQNYEPAALDESDTEAETARFTDLLNSLATDGPAPKRRRTEPPSVPQPTSARVVQSIPVATATPDTPLPSGQIQAILQLLAPHPQLAATYAQQILHLSPAASAGTSWAGGLSTPMPAPYVGQVPSVSDLIPIPSQSGTSKQQFRPSRAQQEVHNAISAPAYIGKDDDIYMDHVRTSASTHFLAHPAVTSRLHDFQFGVCDLSVLHFPRFDLNDKLDRKKAHAVNMRNFSTKVVCLTFLRTLSTATSLSP</sequence>
<dbReference type="EMBL" id="QXFV01002255">
    <property type="protein sequence ID" value="KAE8990431.1"/>
    <property type="molecule type" value="Genomic_DNA"/>
</dbReference>
<evidence type="ECO:0000313" key="7">
    <source>
        <dbReference type="Proteomes" id="UP000435112"/>
    </source>
</evidence>
<comment type="caution">
    <text evidence="4">The sequence shown here is derived from an EMBL/GenBank/DDBJ whole genome shotgun (WGS) entry which is preliminary data.</text>
</comment>
<evidence type="ECO:0000313" key="5">
    <source>
        <dbReference type="Proteomes" id="UP000429607"/>
    </source>
</evidence>
<dbReference type="Proteomes" id="UP000435112">
    <property type="component" value="Unassembled WGS sequence"/>
</dbReference>
<feature type="region of interest" description="Disordered" evidence="1">
    <location>
        <begin position="218"/>
        <end position="335"/>
    </location>
</feature>
<proteinExistence type="predicted"/>
<reference evidence="4 6" key="1">
    <citation type="submission" date="2018-08" db="EMBL/GenBank/DDBJ databases">
        <title>Genomic investigation of the strawberry pathogen Phytophthora fragariae indicates pathogenicity is determined by transcriptional variation in three key races.</title>
        <authorList>
            <person name="Adams T.M."/>
            <person name="Armitage A.D."/>
            <person name="Sobczyk M.K."/>
            <person name="Bates H.J."/>
            <person name="Dunwell J.M."/>
            <person name="Nellist C.F."/>
            <person name="Harrison R.J."/>
        </authorList>
    </citation>
    <scope>NUCLEOTIDE SEQUENCE [LARGE SCALE GENOMIC DNA]</scope>
    <source>
        <strain evidence="2 5">SCRP249</strain>
        <strain evidence="3 7">SCRP324</strain>
        <strain evidence="4 6">SCRP333</strain>
    </source>
</reference>
<dbReference type="OrthoDB" id="99404at2759"/>
<dbReference type="Proteomes" id="UP000434957">
    <property type="component" value="Unassembled WGS sequence"/>
</dbReference>
<dbReference type="EMBL" id="QXFU01000911">
    <property type="protein sequence ID" value="KAE9016493.1"/>
    <property type="molecule type" value="Genomic_DNA"/>
</dbReference>
<evidence type="ECO:0000256" key="1">
    <source>
        <dbReference type="SAM" id="MobiDB-lite"/>
    </source>
</evidence>
<evidence type="ECO:0000313" key="2">
    <source>
        <dbReference type="EMBL" id="KAE8990431.1"/>
    </source>
</evidence>
<dbReference type="Proteomes" id="UP000429607">
    <property type="component" value="Unassembled WGS sequence"/>
</dbReference>
<evidence type="ECO:0000313" key="3">
    <source>
        <dbReference type="EMBL" id="KAE9016493.1"/>
    </source>
</evidence>
<evidence type="ECO:0000313" key="4">
    <source>
        <dbReference type="EMBL" id="KAE9301473.1"/>
    </source>
</evidence>
<dbReference type="AlphaFoldDB" id="A0A6A4D9D6"/>
<keyword evidence="6" id="KW-1185">Reference proteome</keyword>
<evidence type="ECO:0000313" key="6">
    <source>
        <dbReference type="Proteomes" id="UP000434957"/>
    </source>
</evidence>
<gene>
    <name evidence="2" type="ORF">PR001_g21488</name>
    <name evidence="3" type="ORF">PR002_g13639</name>
    <name evidence="4" type="ORF">PR003_g22507</name>
</gene>
<organism evidence="4 6">
    <name type="scientific">Phytophthora rubi</name>
    <dbReference type="NCBI Taxonomy" id="129364"/>
    <lineage>
        <taxon>Eukaryota</taxon>
        <taxon>Sar</taxon>
        <taxon>Stramenopiles</taxon>
        <taxon>Oomycota</taxon>
        <taxon>Peronosporomycetes</taxon>
        <taxon>Peronosporales</taxon>
        <taxon>Peronosporaceae</taxon>
        <taxon>Phytophthora</taxon>
    </lineage>
</organism>
<protein>
    <submittedName>
        <fullName evidence="4">Uncharacterized protein</fullName>
    </submittedName>
</protein>
<name>A0A6A4D9D6_9STRA</name>
<dbReference type="EMBL" id="QXFT01002238">
    <property type="protein sequence ID" value="KAE9301473.1"/>
    <property type="molecule type" value="Genomic_DNA"/>
</dbReference>